<feature type="domain" description="Acyl-CoA thioester hydrolase/bile acid-CoA amino acid N-acetyltransferase" evidence="2">
    <location>
        <begin position="17"/>
        <end position="151"/>
    </location>
</feature>
<dbReference type="PANTHER" id="PTHR10824">
    <property type="entry name" value="ACYL-COENZYME A THIOESTERASE-RELATED"/>
    <property type="match status" value="1"/>
</dbReference>
<dbReference type="Pfam" id="PF08840">
    <property type="entry name" value="BAAT_C"/>
    <property type="match status" value="1"/>
</dbReference>
<name>A0ABR8PXC6_9CLOT</name>
<protein>
    <submittedName>
        <fullName evidence="4">Acyl-CoA thioesterase/BAAT N-terminal domain-containing protein</fullName>
    </submittedName>
</protein>
<dbReference type="InterPro" id="IPR006862">
    <property type="entry name" value="Thio_Ohase/aa_AcTrfase"/>
</dbReference>
<comment type="caution">
    <text evidence="4">The sequence shown here is derived from an EMBL/GenBank/DDBJ whole genome shotgun (WGS) entry which is preliminary data.</text>
</comment>
<dbReference type="InterPro" id="IPR016662">
    <property type="entry name" value="Acyl-CoA_thioEstase_long-chain"/>
</dbReference>
<accession>A0ABR8PXC6</accession>
<evidence type="ECO:0000313" key="4">
    <source>
        <dbReference type="EMBL" id="MBD7912830.1"/>
    </source>
</evidence>
<dbReference type="Pfam" id="PF04775">
    <property type="entry name" value="Bile_Hydr_Trans"/>
    <property type="match status" value="1"/>
</dbReference>
<feature type="domain" description="BAAT/Acyl-CoA thioester hydrolase C-terminal" evidence="3">
    <location>
        <begin position="217"/>
        <end position="433"/>
    </location>
</feature>
<dbReference type="PANTHER" id="PTHR10824:SF4">
    <property type="entry name" value="ACYL-COENZYME A THIOESTERASE 1-LIKE"/>
    <property type="match status" value="1"/>
</dbReference>
<gene>
    <name evidence="4" type="ORF">H9661_15875</name>
</gene>
<proteinExistence type="inferred from homology"/>
<evidence type="ECO:0000259" key="2">
    <source>
        <dbReference type="Pfam" id="PF04775"/>
    </source>
</evidence>
<dbReference type="Gene3D" id="2.60.40.2240">
    <property type="entry name" value="Acyl-CoA thioester hydrolase/BAAT N-terminal domain"/>
    <property type="match status" value="1"/>
</dbReference>
<evidence type="ECO:0000256" key="1">
    <source>
        <dbReference type="ARBA" id="ARBA00006538"/>
    </source>
</evidence>
<dbReference type="Gene3D" id="3.40.50.1820">
    <property type="entry name" value="alpha/beta hydrolase"/>
    <property type="match status" value="1"/>
</dbReference>
<comment type="similarity">
    <text evidence="1">Belongs to the C/M/P thioester hydrolase family.</text>
</comment>
<dbReference type="PIRSF" id="PIRSF016521">
    <property type="entry name" value="Acyl-CoA_hydro"/>
    <property type="match status" value="1"/>
</dbReference>
<reference evidence="4 5" key="1">
    <citation type="submission" date="2020-08" db="EMBL/GenBank/DDBJ databases">
        <title>A Genomic Blueprint of the Chicken Gut Microbiome.</title>
        <authorList>
            <person name="Gilroy R."/>
            <person name="Ravi A."/>
            <person name="Getino M."/>
            <person name="Pursley I."/>
            <person name="Horton D.L."/>
            <person name="Alikhan N.-F."/>
            <person name="Baker D."/>
            <person name="Gharbi K."/>
            <person name="Hall N."/>
            <person name="Watson M."/>
            <person name="Adriaenssens E.M."/>
            <person name="Foster-Nyarko E."/>
            <person name="Jarju S."/>
            <person name="Secka A."/>
            <person name="Antonio M."/>
            <person name="Oren A."/>
            <person name="Chaudhuri R."/>
            <person name="La Ragione R.M."/>
            <person name="Hildebrand F."/>
            <person name="Pallen M.J."/>
        </authorList>
    </citation>
    <scope>NUCLEOTIDE SEQUENCE [LARGE SCALE GENOMIC DNA]</scope>
    <source>
        <strain evidence="4 5">Sa3CVN1</strain>
    </source>
</reference>
<keyword evidence="5" id="KW-1185">Reference proteome</keyword>
<evidence type="ECO:0000259" key="3">
    <source>
        <dbReference type="Pfam" id="PF08840"/>
    </source>
</evidence>
<dbReference type="InterPro" id="IPR014940">
    <property type="entry name" value="BAAT_C"/>
</dbReference>
<dbReference type="EMBL" id="JACSRA010000029">
    <property type="protein sequence ID" value="MBD7912830.1"/>
    <property type="molecule type" value="Genomic_DNA"/>
</dbReference>
<sequence>MKNNCKISILPEVSRTDEPVNIKLSGLLKNEKVTIRALSNDYYCINASIFDVGDKSIWESYATFVADENGNIDLENAQPIEGTYENINNMGLFYSMSVKKNIKANVPTKLSDIGENRSYTITFQVENNGVVIASKEHKRIYCDSNIRSVDIIENNLLARYFTTKDNTPKPAVIILSGSDGRIEKAQAIAELFAMHGYSALALSYFALEGTNVSLSCINLECVENAINWLKKQDTVIKNKIGIYGRSKGGEMALLAASMFKDISCVIANTPSCYIYEGLKTNKFPSKHSSWMYKGNEIPYIKFTFSILLKTLIKMMLRDKEGIAWMYSKLIDKGNINEATIPVEKIHGPILMVSSSKDKIWPSKIHCKTIVKLLKKSNFKYEYKHISYEKSGHMLTIPYQSIYPSNKYPDDIDSYGEANVNCWNETISFLDKWLQLNLK</sequence>
<dbReference type="RefSeq" id="WP_191769716.1">
    <property type="nucleotide sequence ID" value="NZ_JACSRA010000029.1"/>
</dbReference>
<dbReference type="InterPro" id="IPR029058">
    <property type="entry name" value="AB_hydrolase_fold"/>
</dbReference>
<organism evidence="4 5">
    <name type="scientific">Clostridium cibarium</name>
    <dbReference type="NCBI Taxonomy" id="2762247"/>
    <lineage>
        <taxon>Bacteria</taxon>
        <taxon>Bacillati</taxon>
        <taxon>Bacillota</taxon>
        <taxon>Clostridia</taxon>
        <taxon>Eubacteriales</taxon>
        <taxon>Clostridiaceae</taxon>
        <taxon>Clostridium</taxon>
    </lineage>
</organism>
<evidence type="ECO:0000313" key="5">
    <source>
        <dbReference type="Proteomes" id="UP000627781"/>
    </source>
</evidence>
<dbReference type="SUPFAM" id="SSF53474">
    <property type="entry name" value="alpha/beta-Hydrolases"/>
    <property type="match status" value="1"/>
</dbReference>
<dbReference type="Proteomes" id="UP000627781">
    <property type="component" value="Unassembled WGS sequence"/>
</dbReference>
<dbReference type="InterPro" id="IPR042490">
    <property type="entry name" value="Thio_Ohase/BAAT_N"/>
</dbReference>